<evidence type="ECO:0000313" key="4">
    <source>
        <dbReference type="EMBL" id="WMV58924.1"/>
    </source>
</evidence>
<keyword evidence="5" id="KW-1185">Reference proteome</keyword>
<dbReference type="GO" id="GO:0016597">
    <property type="term" value="F:amino acid binding"/>
    <property type="evidence" value="ECO:0007669"/>
    <property type="project" value="UniProtKB-UniRule"/>
</dbReference>
<dbReference type="PANTHER" id="PTHR31096:SF77">
    <property type="entry name" value="ACT DOMAIN-CONTAINING PROTEIN ACR"/>
    <property type="match status" value="1"/>
</dbReference>
<proteinExistence type="predicted"/>
<dbReference type="InterPro" id="IPR040217">
    <property type="entry name" value="ACR1-12"/>
</dbReference>
<feature type="transmembrane region" description="Helical" evidence="3">
    <location>
        <begin position="74"/>
        <end position="90"/>
    </location>
</feature>
<dbReference type="Proteomes" id="UP001234989">
    <property type="component" value="Chromosome 12"/>
</dbReference>
<dbReference type="PANTHER" id="PTHR31096">
    <property type="entry name" value="ACT DOMAIN-CONTAINING PROTEIN ACR4-RELATED"/>
    <property type="match status" value="1"/>
</dbReference>
<comment type="function">
    <text evidence="2">Binds amino acids.</text>
</comment>
<dbReference type="EMBL" id="CP133623">
    <property type="protein sequence ID" value="WMV58924.1"/>
    <property type="molecule type" value="Genomic_DNA"/>
</dbReference>
<evidence type="ECO:0000313" key="5">
    <source>
        <dbReference type="Proteomes" id="UP001234989"/>
    </source>
</evidence>
<keyword evidence="3" id="KW-1133">Transmembrane helix</keyword>
<keyword evidence="1 2" id="KW-0677">Repeat</keyword>
<dbReference type="AlphaFoldDB" id="A0AAF1A3F1"/>
<accession>A0AAF1A3F1</accession>
<evidence type="ECO:0000256" key="1">
    <source>
        <dbReference type="ARBA" id="ARBA00022737"/>
    </source>
</evidence>
<name>A0AAF1A3F1_SOLVR</name>
<feature type="transmembrane region" description="Helical" evidence="3">
    <location>
        <begin position="102"/>
        <end position="120"/>
    </location>
</feature>
<evidence type="ECO:0000256" key="3">
    <source>
        <dbReference type="SAM" id="Phobius"/>
    </source>
</evidence>
<protein>
    <recommendedName>
        <fullName evidence="2">ACT domain-containing protein ACR</fullName>
    </recommendedName>
    <alternativeName>
        <fullName evidence="2">Protein ACT DOMAIN REPEATS</fullName>
    </alternativeName>
</protein>
<sequence>MITNDRARINSRSARPRLLSEVSTVLTNLKCNAANAKVWTHNAPASAIVQVTGKEIKREAYFVVTIRCKDRQKLLVNTIFTLADMQYLVFHGNSDAEGQVVHQVQFSISFKIFFSLFIFLKM</sequence>
<gene>
    <name evidence="4" type="ORF">MTR67_052309</name>
</gene>
<keyword evidence="3" id="KW-0812">Transmembrane</keyword>
<organism evidence="4 5">
    <name type="scientific">Solanum verrucosum</name>
    <dbReference type="NCBI Taxonomy" id="315347"/>
    <lineage>
        <taxon>Eukaryota</taxon>
        <taxon>Viridiplantae</taxon>
        <taxon>Streptophyta</taxon>
        <taxon>Embryophyta</taxon>
        <taxon>Tracheophyta</taxon>
        <taxon>Spermatophyta</taxon>
        <taxon>Magnoliopsida</taxon>
        <taxon>eudicotyledons</taxon>
        <taxon>Gunneridae</taxon>
        <taxon>Pentapetalae</taxon>
        <taxon>asterids</taxon>
        <taxon>lamiids</taxon>
        <taxon>Solanales</taxon>
        <taxon>Solanaceae</taxon>
        <taxon>Solanoideae</taxon>
        <taxon>Solaneae</taxon>
        <taxon>Solanum</taxon>
    </lineage>
</organism>
<evidence type="ECO:0000256" key="2">
    <source>
        <dbReference type="RuleBase" id="RU369043"/>
    </source>
</evidence>
<reference evidence="4" key="1">
    <citation type="submission" date="2023-08" db="EMBL/GenBank/DDBJ databases">
        <title>A de novo genome assembly of Solanum verrucosum Schlechtendal, a Mexican diploid species geographically isolated from the other diploid A-genome species in potato relatives.</title>
        <authorList>
            <person name="Hosaka K."/>
        </authorList>
    </citation>
    <scope>NUCLEOTIDE SEQUENCE</scope>
    <source>
        <tissue evidence="4">Young leaves</tissue>
    </source>
</reference>
<keyword evidence="3" id="KW-0472">Membrane</keyword>